<feature type="signal peptide" evidence="12">
    <location>
        <begin position="1"/>
        <end position="31"/>
    </location>
</feature>
<comment type="caution">
    <text evidence="16">The sequence shown here is derived from an EMBL/GenBank/DDBJ whole genome shotgun (WGS) entry which is preliminary data.</text>
</comment>
<reference evidence="16 17" key="1">
    <citation type="submission" date="2021-04" db="EMBL/GenBank/DDBJ databases">
        <title>The genome sequence of type strain Ideonella paludis KCTC 32238.</title>
        <authorList>
            <person name="Liu Y."/>
        </authorList>
    </citation>
    <scope>NUCLEOTIDE SEQUENCE [LARGE SCALE GENOMIC DNA]</scope>
    <source>
        <strain evidence="16 17">KCTC 32238</strain>
    </source>
</reference>
<dbReference type="InterPro" id="IPR004846">
    <property type="entry name" value="T2SS/T3SS_dom"/>
</dbReference>
<name>A0ABS5DW69_9BURK</name>
<feature type="domain" description="NolW-like" evidence="14">
    <location>
        <begin position="207"/>
        <end position="282"/>
    </location>
</feature>
<keyword evidence="4" id="KW-1134">Transmembrane beta strand</keyword>
<dbReference type="PANTHER" id="PTHR30332:SF24">
    <property type="entry name" value="SECRETIN GSPD-RELATED"/>
    <property type="match status" value="1"/>
</dbReference>
<evidence type="ECO:0000259" key="14">
    <source>
        <dbReference type="Pfam" id="PF03958"/>
    </source>
</evidence>
<comment type="similarity">
    <text evidence="2">Belongs to the bacterial secretin family. GSP D subfamily.</text>
</comment>
<accession>A0ABS5DW69</accession>
<evidence type="ECO:0000256" key="12">
    <source>
        <dbReference type="SAM" id="SignalP"/>
    </source>
</evidence>
<dbReference type="InterPro" id="IPR001775">
    <property type="entry name" value="GspD/PilQ"/>
</dbReference>
<keyword evidence="9" id="KW-0998">Cell outer membrane</keyword>
<evidence type="ECO:0000256" key="5">
    <source>
        <dbReference type="ARBA" id="ARBA00022692"/>
    </source>
</evidence>
<feature type="domain" description="NolW-like" evidence="14">
    <location>
        <begin position="293"/>
        <end position="411"/>
    </location>
</feature>
<sequence length="732" mass="76371">MTSISRFSSSAVARAVAFSLALPLVSPTLQAAEDMPLPATRARAPVTLNFANAEIEMVSRAMGTMLDRQVLVDPRVRGQINLTSDKAVPPAEAWRQYLAALRGLGFTVVENAGLLKVVPEAEAKLQAGTVQIGQPQARGDQILTQIFRLNHENPNNLVPVLRPLISANNTINANAGNSTLIITDYADNLQRMAKIIAALDQPAVSDVEVVPLKHAVAADIAPLVQRLSEGGSGIVVPGAAPSAAGGTQILIESRSNSLIVRAANAAKMGQIKALIDKLDRPTEGGGPAGKIWVVYLKNADAVKLAEVLRAAMSGGAGASSGGTSSSSGLGTAASRATNPGLQTGLPQGATTGQSTGLSAAATSPVTPSAGPSTGGQIQADPSTNSLIISAPEPVYRQLRQVIEQLDTRRAQVYVESLIVKVDANKAAEFGVQWQNLFGDKGDSTISGLGTNFGNSGNNILDLSAVAANGRTGVGTLLSSANRPAQGLNIGLLKKIGDFYTLGALARFLETNTGANILSTPNLVSLDNEEAKIVIGQNVPFTTGSFTNTGTGNGAVNPFQTIERKDVGITLRIKSQIGEGGTVRMTIFQENSSLQPNSQITDKSSIETNVVVDNGQIMVLGGLLKDEYGDSEGKVPGLGSIPIIGNLFRNETRNRVKSNLLLFLRPVVLRNQADADRLTVDRYDAIRAMQEARQPEPSVLVPVNEAPVLPALQPGQTTTPLVKVTPPAPAGAN</sequence>
<keyword evidence="17" id="KW-1185">Reference proteome</keyword>
<organism evidence="16 17">
    <name type="scientific">Ideonella paludis</name>
    <dbReference type="NCBI Taxonomy" id="1233411"/>
    <lineage>
        <taxon>Bacteria</taxon>
        <taxon>Pseudomonadati</taxon>
        <taxon>Pseudomonadota</taxon>
        <taxon>Betaproteobacteria</taxon>
        <taxon>Burkholderiales</taxon>
        <taxon>Sphaerotilaceae</taxon>
        <taxon>Ideonella</taxon>
    </lineage>
</organism>
<feature type="domain" description="NolW-like" evidence="14">
    <location>
        <begin position="144"/>
        <end position="202"/>
    </location>
</feature>
<dbReference type="Pfam" id="PF03958">
    <property type="entry name" value="Secretin_N"/>
    <property type="match status" value="3"/>
</dbReference>
<dbReference type="InterPro" id="IPR038591">
    <property type="entry name" value="NolW-like_sf"/>
</dbReference>
<proteinExistence type="inferred from homology"/>
<dbReference type="Pfam" id="PF21305">
    <property type="entry name" value="type_II_gspD_N0"/>
    <property type="match status" value="1"/>
</dbReference>
<evidence type="ECO:0000256" key="8">
    <source>
        <dbReference type="ARBA" id="ARBA00023136"/>
    </source>
</evidence>
<feature type="compositionally biased region" description="Low complexity" evidence="11">
    <location>
        <begin position="358"/>
        <end position="375"/>
    </location>
</feature>
<evidence type="ECO:0000313" key="16">
    <source>
        <dbReference type="EMBL" id="MBQ0935393.1"/>
    </source>
</evidence>
<feature type="region of interest" description="Disordered" evidence="11">
    <location>
        <begin position="710"/>
        <end position="732"/>
    </location>
</feature>
<keyword evidence="5" id="KW-0812">Transmembrane</keyword>
<evidence type="ECO:0000256" key="3">
    <source>
        <dbReference type="ARBA" id="ARBA00022448"/>
    </source>
</evidence>
<dbReference type="RefSeq" id="WP_210808309.1">
    <property type="nucleotide sequence ID" value="NZ_JAGQDG010000003.1"/>
</dbReference>
<dbReference type="PANTHER" id="PTHR30332">
    <property type="entry name" value="PROBABLE GENERAL SECRETION PATHWAY PROTEIN D"/>
    <property type="match status" value="1"/>
</dbReference>
<dbReference type="Pfam" id="PF00263">
    <property type="entry name" value="Secretin"/>
    <property type="match status" value="1"/>
</dbReference>
<dbReference type="InterPro" id="IPR013356">
    <property type="entry name" value="T2SS_GspD"/>
</dbReference>
<evidence type="ECO:0000256" key="7">
    <source>
        <dbReference type="ARBA" id="ARBA00022927"/>
    </source>
</evidence>
<feature type="chain" id="PRO_5045757121" evidence="12">
    <location>
        <begin position="32"/>
        <end position="732"/>
    </location>
</feature>
<evidence type="ECO:0000256" key="9">
    <source>
        <dbReference type="ARBA" id="ARBA00023237"/>
    </source>
</evidence>
<feature type="compositionally biased region" description="Polar residues" evidence="11">
    <location>
        <begin position="339"/>
        <end position="357"/>
    </location>
</feature>
<feature type="compositionally biased region" description="Low complexity" evidence="11">
    <location>
        <begin position="321"/>
        <end position="337"/>
    </location>
</feature>
<dbReference type="PRINTS" id="PR00811">
    <property type="entry name" value="BCTERIALGSPD"/>
</dbReference>
<keyword evidence="8" id="KW-0472">Membrane</keyword>
<dbReference type="Gene3D" id="3.30.1370.120">
    <property type="match status" value="3"/>
</dbReference>
<evidence type="ECO:0000256" key="4">
    <source>
        <dbReference type="ARBA" id="ARBA00022452"/>
    </source>
</evidence>
<feature type="domain" description="GspD-like N0" evidence="15">
    <location>
        <begin position="48"/>
        <end position="117"/>
    </location>
</feature>
<dbReference type="InterPro" id="IPR005644">
    <property type="entry name" value="NolW-like"/>
</dbReference>
<evidence type="ECO:0000256" key="10">
    <source>
        <dbReference type="RuleBase" id="RU004004"/>
    </source>
</evidence>
<dbReference type="NCBIfam" id="TIGR02517">
    <property type="entry name" value="type_II_gspD"/>
    <property type="match status" value="1"/>
</dbReference>
<evidence type="ECO:0000256" key="6">
    <source>
        <dbReference type="ARBA" id="ARBA00022729"/>
    </source>
</evidence>
<dbReference type="Proteomes" id="UP000672097">
    <property type="component" value="Unassembled WGS sequence"/>
</dbReference>
<evidence type="ECO:0000259" key="15">
    <source>
        <dbReference type="Pfam" id="PF21305"/>
    </source>
</evidence>
<protein>
    <submittedName>
        <fullName evidence="16">Type II secretion system secretin GspD</fullName>
    </submittedName>
</protein>
<feature type="region of interest" description="Disordered" evidence="11">
    <location>
        <begin position="314"/>
        <end position="381"/>
    </location>
</feature>
<evidence type="ECO:0000256" key="2">
    <source>
        <dbReference type="ARBA" id="ARBA00006980"/>
    </source>
</evidence>
<keyword evidence="6 12" id="KW-0732">Signal</keyword>
<dbReference type="InterPro" id="IPR049371">
    <property type="entry name" value="GspD-like_N0"/>
</dbReference>
<gene>
    <name evidence="16" type="primary">gspD</name>
    <name evidence="16" type="ORF">KAK11_08645</name>
</gene>
<feature type="domain" description="Type II/III secretion system secretin-like" evidence="13">
    <location>
        <begin position="508"/>
        <end position="668"/>
    </location>
</feature>
<keyword evidence="3 10" id="KW-0813">Transport</keyword>
<dbReference type="EMBL" id="JAGQDG010000003">
    <property type="protein sequence ID" value="MBQ0935393.1"/>
    <property type="molecule type" value="Genomic_DNA"/>
</dbReference>
<evidence type="ECO:0000259" key="13">
    <source>
        <dbReference type="Pfam" id="PF00263"/>
    </source>
</evidence>
<evidence type="ECO:0000256" key="11">
    <source>
        <dbReference type="SAM" id="MobiDB-lite"/>
    </source>
</evidence>
<comment type="subcellular location">
    <subcellularLocation>
        <location evidence="1 10">Cell outer membrane</location>
    </subcellularLocation>
</comment>
<evidence type="ECO:0000313" key="17">
    <source>
        <dbReference type="Proteomes" id="UP000672097"/>
    </source>
</evidence>
<keyword evidence="7" id="KW-0653">Protein transport</keyword>
<evidence type="ECO:0000256" key="1">
    <source>
        <dbReference type="ARBA" id="ARBA00004442"/>
    </source>
</evidence>
<dbReference type="InterPro" id="IPR050810">
    <property type="entry name" value="Bact_Secretion_Sys_Channel"/>
</dbReference>